<name>A0A8J3CSN8_9PROT</name>
<reference evidence="1" key="1">
    <citation type="journal article" date="2014" name="Int. J. Syst. Evol. Microbiol.">
        <title>Complete genome sequence of Corynebacterium casei LMG S-19264T (=DSM 44701T), isolated from a smear-ripened cheese.</title>
        <authorList>
            <consortium name="US DOE Joint Genome Institute (JGI-PGF)"/>
            <person name="Walter F."/>
            <person name="Albersmeier A."/>
            <person name="Kalinowski J."/>
            <person name="Ruckert C."/>
        </authorList>
    </citation>
    <scope>NUCLEOTIDE SEQUENCE</scope>
    <source>
        <strain evidence="1">KCTC 32513</strain>
    </source>
</reference>
<accession>A0A8J3CSN8</accession>
<organism evidence="1 2">
    <name type="scientific">Algimonas arctica</name>
    <dbReference type="NCBI Taxonomy" id="1479486"/>
    <lineage>
        <taxon>Bacteria</taxon>
        <taxon>Pseudomonadati</taxon>
        <taxon>Pseudomonadota</taxon>
        <taxon>Alphaproteobacteria</taxon>
        <taxon>Maricaulales</taxon>
        <taxon>Robiginitomaculaceae</taxon>
        <taxon>Algimonas</taxon>
    </lineage>
</organism>
<gene>
    <name evidence="1" type="ORF">GCM10009069_18360</name>
</gene>
<evidence type="ECO:0000313" key="1">
    <source>
        <dbReference type="EMBL" id="GHA95656.1"/>
    </source>
</evidence>
<evidence type="ECO:0000313" key="2">
    <source>
        <dbReference type="Proteomes" id="UP000634004"/>
    </source>
</evidence>
<proteinExistence type="predicted"/>
<dbReference type="AlphaFoldDB" id="A0A8J3CSN8"/>
<dbReference type="EMBL" id="BMZH01000006">
    <property type="protein sequence ID" value="GHA95656.1"/>
    <property type="molecule type" value="Genomic_DNA"/>
</dbReference>
<reference evidence="1" key="2">
    <citation type="submission" date="2020-09" db="EMBL/GenBank/DDBJ databases">
        <authorList>
            <person name="Sun Q."/>
            <person name="Kim S."/>
        </authorList>
    </citation>
    <scope>NUCLEOTIDE SEQUENCE</scope>
    <source>
        <strain evidence="1">KCTC 32513</strain>
    </source>
</reference>
<sequence length="166" mass="18429">MPSYLQSRKSEMPFFELNVATPSAGGAYRPSAQYRLPLTYASRGWLRTALPIENGWVAGYPDGLVFYDNQTGQPDILFRGCVKSLQSHLNERRSQEVWAKITVQNGTTNMVMIDEKSGQIVQIMGPLLDAELSHQLDRCSVQEIGLVITQRPNGTPSATCSRNPTP</sequence>
<keyword evidence="2" id="KW-1185">Reference proteome</keyword>
<comment type="caution">
    <text evidence="1">The sequence shown here is derived from an EMBL/GenBank/DDBJ whole genome shotgun (WGS) entry which is preliminary data.</text>
</comment>
<protein>
    <submittedName>
        <fullName evidence="1">Uncharacterized protein</fullName>
    </submittedName>
</protein>
<dbReference type="Proteomes" id="UP000634004">
    <property type="component" value="Unassembled WGS sequence"/>
</dbReference>